<dbReference type="InterPro" id="IPR031319">
    <property type="entry name" value="A-amylase_C"/>
</dbReference>
<keyword evidence="10" id="KW-1185">Reference proteome</keyword>
<dbReference type="PANTHER" id="PTHR43002">
    <property type="entry name" value="GLYCOGEN DEBRANCHING ENZYME"/>
    <property type="match status" value="1"/>
</dbReference>
<dbReference type="InterPro" id="IPR017853">
    <property type="entry name" value="GH"/>
</dbReference>
<proteinExistence type="inferred from homology"/>
<name>A0A662ZGM0_9GAMM</name>
<dbReference type="Pfam" id="PF02922">
    <property type="entry name" value="CBM_48"/>
    <property type="match status" value="1"/>
</dbReference>
<dbReference type="InterPro" id="IPR013783">
    <property type="entry name" value="Ig-like_fold"/>
</dbReference>
<dbReference type="InterPro" id="IPR013780">
    <property type="entry name" value="Glyco_hydro_b"/>
</dbReference>
<dbReference type="GO" id="GO:0046872">
    <property type="term" value="F:metal ion binding"/>
    <property type="evidence" value="ECO:0007669"/>
    <property type="project" value="UniProtKB-KW"/>
</dbReference>
<evidence type="ECO:0000256" key="6">
    <source>
        <dbReference type="RuleBase" id="RU003615"/>
    </source>
</evidence>
<keyword evidence="5" id="KW-0378">Hydrolase</keyword>
<evidence type="ECO:0000256" key="4">
    <source>
        <dbReference type="ARBA" id="ARBA00022837"/>
    </source>
</evidence>
<evidence type="ECO:0000256" key="7">
    <source>
        <dbReference type="SAM" id="SignalP"/>
    </source>
</evidence>
<reference evidence="9 10" key="1">
    <citation type="submission" date="2016-10" db="EMBL/GenBank/DDBJ databases">
        <authorList>
            <person name="Varghese N."/>
            <person name="Submissions S."/>
        </authorList>
    </citation>
    <scope>NUCLEOTIDE SEQUENCE [LARGE SCALE GENOMIC DNA]</scope>
    <source>
        <strain evidence="9 10">DSM 1361</strain>
    </source>
</reference>
<dbReference type="CDD" id="cd00146">
    <property type="entry name" value="PKD"/>
    <property type="match status" value="1"/>
</dbReference>
<dbReference type="InterPro" id="IPR000601">
    <property type="entry name" value="PKD_dom"/>
</dbReference>
<feature type="signal peptide" evidence="7">
    <location>
        <begin position="1"/>
        <end position="29"/>
    </location>
</feature>
<dbReference type="InterPro" id="IPR004193">
    <property type="entry name" value="Glyco_hydro_13_N"/>
</dbReference>
<keyword evidence="4" id="KW-0106">Calcium</keyword>
<dbReference type="InterPro" id="IPR035986">
    <property type="entry name" value="PKD_dom_sf"/>
</dbReference>
<gene>
    <name evidence="9" type="ORF">SAMN02910344_00487</name>
</gene>
<dbReference type="SMART" id="SM00632">
    <property type="entry name" value="Aamy_C"/>
    <property type="match status" value="1"/>
</dbReference>
<dbReference type="PRINTS" id="PR00110">
    <property type="entry name" value="ALPHAAMYLASE"/>
</dbReference>
<evidence type="ECO:0000256" key="3">
    <source>
        <dbReference type="ARBA" id="ARBA00022723"/>
    </source>
</evidence>
<dbReference type="SMART" id="SM00089">
    <property type="entry name" value="PKD"/>
    <property type="match status" value="1"/>
</dbReference>
<evidence type="ECO:0000313" key="10">
    <source>
        <dbReference type="Proteomes" id="UP000243745"/>
    </source>
</evidence>
<feature type="chain" id="PRO_5024795692" evidence="7">
    <location>
        <begin position="30"/>
        <end position="1459"/>
    </location>
</feature>
<dbReference type="Gene3D" id="2.60.40.1180">
    <property type="entry name" value="Golgi alpha-mannosidase II"/>
    <property type="match status" value="1"/>
</dbReference>
<dbReference type="OrthoDB" id="9805159at2"/>
<keyword evidence="5" id="KW-0326">Glycosidase</keyword>
<dbReference type="RefSeq" id="WP_093140619.1">
    <property type="nucleotide sequence ID" value="NZ_FOXF01000005.1"/>
</dbReference>
<accession>A0A662ZGM0</accession>
<organism evidence="9 10">
    <name type="scientific">Ruminobacter amylophilus</name>
    <dbReference type="NCBI Taxonomy" id="867"/>
    <lineage>
        <taxon>Bacteria</taxon>
        <taxon>Pseudomonadati</taxon>
        <taxon>Pseudomonadota</taxon>
        <taxon>Gammaproteobacteria</taxon>
        <taxon>Aeromonadales</taxon>
        <taxon>Succinivibrionaceae</taxon>
        <taxon>Ruminobacter</taxon>
    </lineage>
</organism>
<sequence length="1459" mass="159586">MSLNNFRVKLLSLAVSSAVLAFAPNLAFAKNYESEMVIIHPFQWSYDSIAKECTEYLGPAGFDGVQISQPAEHANKGNVWWAVYQPVNFNNFTTMTGNETQLKNMIKACNEAGVKVFADAVFNQRPNDGVGLGGSTYGNNSYPDGFNDGDFHHNGCSVGNYSDEWNVRQCALLGMTDTATDNSSTQDKIADFLVKLMDMGVYGFRIDAAKHMHYNDINAIMEKTAAKAGKRPPIYMEVIGNSLEAPDIQPNKYTFIDNSVVTDFSYVDRMKEIFDNGDYGSALTFGLAVDSDNAEVFVNNHDDEYHRCSAGTCSMGTQENPKYNLAQSWLAVWPKGKVRQIYSGYKFNSHDPAGPISADRCQGGWLCQHRVPFVLNAPRFARATRGEAVSTSGFSDNVLWFNRGSKGFYAMNTSGGEVTKSFNVTMADGTYCDILGATDPKNNPCGSDITVSGGKITVTIPSMSAIAICTDSQWCGKGVDPCETDPNGAACLCKGSQTTDGICVSYCQKYPETEGCYCLTNPTDSSCVSIPATKNNLCYAGTSNSWKFDPMTYSKSTGYWTIDVTLTGADKQRFKVAEGCAWTGNVYGASGTPGKLAINTSTDGDEYTTLTGDYTLKIKDADMTYEFVKAGSSNHDPVAGFTTQINGLNVTFTNTSKDEDGDTLTYSWNFGNGKTSTDKNPSVTYDEKGTYHVTLTVTDPSKASNTAEDDVTVGGGETTGYAKTAIRTSHDNYGTHELIKKSASSSEWTGEFNFTEATSFKIEALPNSKDQCIFLGGKAGEALKASGDFISVEAGEYTITFNESTKVLTVTKKETVVDDKKANCDKDGSTNNCETSSLAYTFLGASYTPTATTFRLWSPDSSNVSVTVNGQTYTMSKTNVSGYSDVYEAVVEGDLDGKEYQFKVNGSDVHDPYGKMIKPTNYTGTGAVAENNVNIVMNMRDTDLPNGWAERPALKEREDSIVYEVHVRDFTIDSSSGVSAANRGRYLGMVEAGTTNSKGLKTGLDHLKDLGITHVQLLPVYDYGTCSNVDSQDSSCYNWGYDPVNFNVPEDRYTSVFGTENYKQKVKEFKTMVDEFHKNGIRVIMDVVYNHTYSKDVFSKISGKYYTSVDLSGCGNSVDAKNDMVSRFIRDSLEYWATEYNIDGFRFDLVGIFDVSDFKEWGEYLNNKYPDRKFLMYGEPWNGYATDPSESTRVRLGTIRNAASGHVGVFNGKYRECLKGGSDNAVGGFLFNKTYSDVGDVDGNFGCVMAGIKGGVGDSTNTWTPLFAADPEQAVQYITAHDNLNWTDKITKMGATGDYAKRLQAYGNGVILVSQGIPFIHAGEEFGRTKNMNENSYKSADGSNDIKWDVKTSYKDTFDYYKNLIAMRKAHPAFRMTTKTMIENNIKGSQNNGAIVVDINGQAVGDSWSSIKMVINSGNNLTIDGVDGWKKKVHAVTVNDDGTTGTNVAEGTAVTIWYK</sequence>
<dbReference type="InterPro" id="IPR006047">
    <property type="entry name" value="GH13_cat_dom"/>
</dbReference>
<dbReference type="InterPro" id="IPR006046">
    <property type="entry name" value="Alpha_amylase"/>
</dbReference>
<evidence type="ECO:0000259" key="8">
    <source>
        <dbReference type="PROSITE" id="PS50093"/>
    </source>
</evidence>
<dbReference type="GO" id="GO:0005975">
    <property type="term" value="P:carbohydrate metabolic process"/>
    <property type="evidence" value="ECO:0007669"/>
    <property type="project" value="InterPro"/>
</dbReference>
<protein>
    <submittedName>
        <fullName evidence="9">Pullulanase, type I</fullName>
    </submittedName>
</protein>
<evidence type="ECO:0000313" key="9">
    <source>
        <dbReference type="EMBL" id="SFP12125.1"/>
    </source>
</evidence>
<comment type="cofactor">
    <cofactor evidence="1">
        <name>Ca(2+)</name>
        <dbReference type="ChEBI" id="CHEBI:29108"/>
    </cofactor>
</comment>
<evidence type="ECO:0000256" key="1">
    <source>
        <dbReference type="ARBA" id="ARBA00001913"/>
    </source>
</evidence>
<keyword evidence="7" id="KW-0732">Signal</keyword>
<dbReference type="SUPFAM" id="SSF51011">
    <property type="entry name" value="Glycosyl hydrolase domain"/>
    <property type="match status" value="1"/>
</dbReference>
<dbReference type="SMART" id="SM00642">
    <property type="entry name" value="Aamy"/>
    <property type="match status" value="2"/>
</dbReference>
<dbReference type="SUPFAM" id="SSF51445">
    <property type="entry name" value="(Trans)glycosidases"/>
    <property type="match status" value="2"/>
</dbReference>
<keyword evidence="3" id="KW-0479">Metal-binding</keyword>
<dbReference type="CDD" id="cd11341">
    <property type="entry name" value="AmyAc_Pullulanase_LD-like"/>
    <property type="match status" value="1"/>
</dbReference>
<evidence type="ECO:0000256" key="5">
    <source>
        <dbReference type="ARBA" id="ARBA00023295"/>
    </source>
</evidence>
<dbReference type="Proteomes" id="UP000243745">
    <property type="component" value="Unassembled WGS sequence"/>
</dbReference>
<dbReference type="Pfam" id="PF00128">
    <property type="entry name" value="Alpha-amylase"/>
    <property type="match status" value="2"/>
</dbReference>
<dbReference type="Gene3D" id="2.60.40.10">
    <property type="entry name" value="Immunoglobulins"/>
    <property type="match status" value="2"/>
</dbReference>
<dbReference type="InterPro" id="IPR014756">
    <property type="entry name" value="Ig_E-set"/>
</dbReference>
<dbReference type="SUPFAM" id="SSF81296">
    <property type="entry name" value="E set domains"/>
    <property type="match status" value="1"/>
</dbReference>
<dbReference type="EMBL" id="FOXF01000005">
    <property type="protein sequence ID" value="SFP12125.1"/>
    <property type="molecule type" value="Genomic_DNA"/>
</dbReference>
<evidence type="ECO:0000256" key="2">
    <source>
        <dbReference type="ARBA" id="ARBA00008061"/>
    </source>
</evidence>
<comment type="similarity">
    <text evidence="2 6">Belongs to the glycosyl hydrolase 13 family.</text>
</comment>
<dbReference type="Pfam" id="PF18911">
    <property type="entry name" value="PKD_4"/>
    <property type="match status" value="1"/>
</dbReference>
<feature type="domain" description="PKD" evidence="8">
    <location>
        <begin position="633"/>
        <end position="713"/>
    </location>
</feature>
<dbReference type="Gene3D" id="3.20.20.80">
    <property type="entry name" value="Glycosidases"/>
    <property type="match status" value="2"/>
</dbReference>
<dbReference type="SUPFAM" id="SSF49299">
    <property type="entry name" value="PKD domain"/>
    <property type="match status" value="1"/>
</dbReference>
<dbReference type="GO" id="GO:0004556">
    <property type="term" value="F:alpha-amylase activity"/>
    <property type="evidence" value="ECO:0007669"/>
    <property type="project" value="InterPro"/>
</dbReference>
<dbReference type="PROSITE" id="PS50093">
    <property type="entry name" value="PKD"/>
    <property type="match status" value="1"/>
</dbReference>
<dbReference type="InterPro" id="IPR022409">
    <property type="entry name" value="PKD/Chitinase_dom"/>
</dbReference>